<gene>
    <name evidence="1" type="ORF">DHETER_LOCUS14737</name>
</gene>
<name>A0ACA9QL76_9GLOM</name>
<dbReference type="EMBL" id="CAJVPU010046923">
    <property type="protein sequence ID" value="CAG8752605.1"/>
    <property type="molecule type" value="Genomic_DNA"/>
</dbReference>
<feature type="non-terminal residue" evidence="1">
    <location>
        <position position="1"/>
    </location>
</feature>
<protein>
    <submittedName>
        <fullName evidence="1">10997_t:CDS:1</fullName>
    </submittedName>
</protein>
<proteinExistence type="predicted"/>
<evidence type="ECO:0000313" key="2">
    <source>
        <dbReference type="Proteomes" id="UP000789702"/>
    </source>
</evidence>
<reference evidence="1" key="1">
    <citation type="submission" date="2021-06" db="EMBL/GenBank/DDBJ databases">
        <authorList>
            <person name="Kallberg Y."/>
            <person name="Tangrot J."/>
            <person name="Rosling A."/>
        </authorList>
    </citation>
    <scope>NUCLEOTIDE SEQUENCE</scope>
    <source>
        <strain evidence="1">IL203A</strain>
    </source>
</reference>
<keyword evidence="2" id="KW-1185">Reference proteome</keyword>
<comment type="caution">
    <text evidence="1">The sequence shown here is derived from an EMBL/GenBank/DDBJ whole genome shotgun (WGS) entry which is preliminary data.</text>
</comment>
<accession>A0ACA9QL76</accession>
<evidence type="ECO:0000313" key="1">
    <source>
        <dbReference type="EMBL" id="CAG8752605.1"/>
    </source>
</evidence>
<organism evidence="1 2">
    <name type="scientific">Dentiscutata heterogama</name>
    <dbReference type="NCBI Taxonomy" id="1316150"/>
    <lineage>
        <taxon>Eukaryota</taxon>
        <taxon>Fungi</taxon>
        <taxon>Fungi incertae sedis</taxon>
        <taxon>Mucoromycota</taxon>
        <taxon>Glomeromycotina</taxon>
        <taxon>Glomeromycetes</taxon>
        <taxon>Diversisporales</taxon>
        <taxon>Gigasporaceae</taxon>
        <taxon>Dentiscutata</taxon>
    </lineage>
</organism>
<dbReference type="Proteomes" id="UP000789702">
    <property type="component" value="Unassembled WGS sequence"/>
</dbReference>
<sequence length="52" mass="5884">CHSNSDNPVHTNQKSETNNATKKDCNKNSIRPTRITFSYKKTTVISDNESDN</sequence>